<evidence type="ECO:0000313" key="2">
    <source>
        <dbReference type="EMBL" id="SVA88729.1"/>
    </source>
</evidence>
<keyword evidence="1" id="KW-1133">Transmembrane helix</keyword>
<proteinExistence type="predicted"/>
<accession>A0A381ZHP9</accession>
<organism evidence="2">
    <name type="scientific">marine metagenome</name>
    <dbReference type="NCBI Taxonomy" id="408172"/>
    <lineage>
        <taxon>unclassified sequences</taxon>
        <taxon>metagenomes</taxon>
        <taxon>ecological metagenomes</taxon>
    </lineage>
</organism>
<protein>
    <submittedName>
        <fullName evidence="2">Uncharacterized protein</fullName>
    </submittedName>
</protein>
<dbReference type="EMBL" id="UINC01021349">
    <property type="protein sequence ID" value="SVA88729.1"/>
    <property type="molecule type" value="Genomic_DNA"/>
</dbReference>
<reference evidence="2" key="1">
    <citation type="submission" date="2018-05" db="EMBL/GenBank/DDBJ databases">
        <authorList>
            <person name="Lanie J.A."/>
            <person name="Ng W.-L."/>
            <person name="Kazmierczak K.M."/>
            <person name="Andrzejewski T.M."/>
            <person name="Davidsen T.M."/>
            <person name="Wayne K.J."/>
            <person name="Tettelin H."/>
            <person name="Glass J.I."/>
            <person name="Rusch D."/>
            <person name="Podicherti R."/>
            <person name="Tsui H.-C.T."/>
            <person name="Winkler M.E."/>
        </authorList>
    </citation>
    <scope>NUCLEOTIDE SEQUENCE</scope>
</reference>
<sequence length="85" mass="9341">MSIASNLCEWLAKRWLTLFFMMVFLVFGLGGFSGLAHSQADPGRFEVRSASTDFRSGVCFLNALVEYRLSSDARNALDSGVTLAI</sequence>
<name>A0A381ZHP9_9ZZZZ</name>
<feature type="non-terminal residue" evidence="2">
    <location>
        <position position="85"/>
    </location>
</feature>
<dbReference type="AlphaFoldDB" id="A0A381ZHP9"/>
<keyword evidence="1" id="KW-0472">Membrane</keyword>
<evidence type="ECO:0000256" key="1">
    <source>
        <dbReference type="SAM" id="Phobius"/>
    </source>
</evidence>
<feature type="transmembrane region" description="Helical" evidence="1">
    <location>
        <begin position="15"/>
        <end position="36"/>
    </location>
</feature>
<keyword evidence="1" id="KW-0812">Transmembrane</keyword>
<gene>
    <name evidence="2" type="ORF">METZ01_LOCUS141583</name>
</gene>